<dbReference type="GO" id="GO:0004803">
    <property type="term" value="F:transposase activity"/>
    <property type="evidence" value="ECO:0007669"/>
    <property type="project" value="UniProtKB-UniRule"/>
</dbReference>
<comment type="caution">
    <text evidence="7">The sequence shown here is derived from an EMBL/GenBank/DDBJ whole genome shotgun (WGS) entry which is preliminary data.</text>
</comment>
<name>A0A844G737_9BACT</name>
<comment type="similarity">
    <text evidence="2 6">Belongs to the transposase mutator family.</text>
</comment>
<evidence type="ECO:0000256" key="2">
    <source>
        <dbReference type="ARBA" id="ARBA00010961"/>
    </source>
</evidence>
<dbReference type="Proteomes" id="UP000435649">
    <property type="component" value="Unassembled WGS sequence"/>
</dbReference>
<dbReference type="GO" id="GO:0006313">
    <property type="term" value="P:DNA transposition"/>
    <property type="evidence" value="ECO:0007669"/>
    <property type="project" value="UniProtKB-UniRule"/>
</dbReference>
<keyword evidence="3 6" id="KW-0815">Transposition</keyword>
<keyword evidence="4 6" id="KW-0238">DNA-binding</keyword>
<dbReference type="AlphaFoldDB" id="A0A844G737"/>
<gene>
    <name evidence="7" type="ORF">FYJ85_22170</name>
</gene>
<dbReference type="EMBL" id="VUNS01000051">
    <property type="protein sequence ID" value="MST99740.1"/>
    <property type="molecule type" value="Genomic_DNA"/>
</dbReference>
<evidence type="ECO:0000256" key="6">
    <source>
        <dbReference type="RuleBase" id="RU365089"/>
    </source>
</evidence>
<dbReference type="Pfam" id="PF00872">
    <property type="entry name" value="Transposase_mut"/>
    <property type="match status" value="1"/>
</dbReference>
<reference evidence="7 8" key="1">
    <citation type="submission" date="2019-08" db="EMBL/GenBank/DDBJ databases">
        <title>In-depth cultivation of the pig gut microbiome towards novel bacterial diversity and tailored functional studies.</title>
        <authorList>
            <person name="Wylensek D."/>
            <person name="Hitch T.C.A."/>
            <person name="Clavel T."/>
        </authorList>
    </citation>
    <scope>NUCLEOTIDE SEQUENCE [LARGE SCALE GENOMIC DNA]</scope>
    <source>
        <strain evidence="7 8">BBE-744-WT-12</strain>
    </source>
</reference>
<organism evidence="7 8">
    <name type="scientific">Victivallis lenta</name>
    <dbReference type="NCBI Taxonomy" id="2606640"/>
    <lineage>
        <taxon>Bacteria</taxon>
        <taxon>Pseudomonadati</taxon>
        <taxon>Lentisphaerota</taxon>
        <taxon>Lentisphaeria</taxon>
        <taxon>Victivallales</taxon>
        <taxon>Victivallaceae</taxon>
        <taxon>Victivallis</taxon>
    </lineage>
</organism>
<accession>A0A844G737</accession>
<evidence type="ECO:0000256" key="5">
    <source>
        <dbReference type="ARBA" id="ARBA00023172"/>
    </source>
</evidence>
<evidence type="ECO:0000313" key="7">
    <source>
        <dbReference type="EMBL" id="MST99740.1"/>
    </source>
</evidence>
<keyword evidence="5 6" id="KW-0233">DNA recombination</keyword>
<dbReference type="InterPro" id="IPR001207">
    <property type="entry name" value="Transposase_mutator"/>
</dbReference>
<evidence type="ECO:0000256" key="4">
    <source>
        <dbReference type="ARBA" id="ARBA00023125"/>
    </source>
</evidence>
<dbReference type="PANTHER" id="PTHR33217:SF7">
    <property type="entry name" value="TRANSPOSASE FOR INSERTION SEQUENCE ELEMENT IS1081"/>
    <property type="match status" value="1"/>
</dbReference>
<keyword evidence="6" id="KW-0814">Transposable element</keyword>
<sequence>MMMSSFVGVDLHRNNFTYCIRENGEEKKIGKCEIIDLKGFASLLGKNTVMAVEATGNRNAFSMCPWKHLREVVAMLKAIHAQEAKAAARQKAALVSEKLRAMKLERIASFVENSVEETLSYMDFPYEHWSRLRTNNGFERIMKEIRRRTRVVGSFPDGYSAMMLVGARLRHISTTKWGTRQYMNTCKLYEGGIR</sequence>
<dbReference type="GO" id="GO:0003677">
    <property type="term" value="F:DNA binding"/>
    <property type="evidence" value="ECO:0007669"/>
    <property type="project" value="UniProtKB-UniRule"/>
</dbReference>
<evidence type="ECO:0000313" key="8">
    <source>
        <dbReference type="Proteomes" id="UP000435649"/>
    </source>
</evidence>
<proteinExistence type="inferred from homology"/>
<dbReference type="PANTHER" id="PTHR33217">
    <property type="entry name" value="TRANSPOSASE FOR INSERTION SEQUENCE ELEMENT IS1081"/>
    <property type="match status" value="1"/>
</dbReference>
<protein>
    <recommendedName>
        <fullName evidence="6">Mutator family transposase</fullName>
    </recommendedName>
</protein>
<keyword evidence="8" id="KW-1185">Reference proteome</keyword>
<evidence type="ECO:0000256" key="1">
    <source>
        <dbReference type="ARBA" id="ARBA00002190"/>
    </source>
</evidence>
<evidence type="ECO:0000256" key="3">
    <source>
        <dbReference type="ARBA" id="ARBA00022578"/>
    </source>
</evidence>
<comment type="function">
    <text evidence="1 6">Required for the transposition of the insertion element.</text>
</comment>